<accession>A0A388KNM7</accession>
<organism evidence="2 3">
    <name type="scientific">Chara braunii</name>
    <name type="common">Braun's stonewort</name>
    <dbReference type="NCBI Taxonomy" id="69332"/>
    <lineage>
        <taxon>Eukaryota</taxon>
        <taxon>Viridiplantae</taxon>
        <taxon>Streptophyta</taxon>
        <taxon>Charophyceae</taxon>
        <taxon>Charales</taxon>
        <taxon>Characeae</taxon>
        <taxon>Chara</taxon>
    </lineage>
</organism>
<evidence type="ECO:0000313" key="3">
    <source>
        <dbReference type="Proteomes" id="UP000265515"/>
    </source>
</evidence>
<protein>
    <submittedName>
        <fullName evidence="2">Uncharacterized protein</fullName>
    </submittedName>
</protein>
<dbReference type="AlphaFoldDB" id="A0A388KNM7"/>
<feature type="compositionally biased region" description="Basic and acidic residues" evidence="1">
    <location>
        <begin position="24"/>
        <end position="34"/>
    </location>
</feature>
<proteinExistence type="predicted"/>
<keyword evidence="3" id="KW-1185">Reference proteome</keyword>
<reference evidence="2 3" key="1">
    <citation type="journal article" date="2018" name="Cell">
        <title>The Chara Genome: Secondary Complexity and Implications for Plant Terrestrialization.</title>
        <authorList>
            <person name="Nishiyama T."/>
            <person name="Sakayama H."/>
            <person name="Vries J.D."/>
            <person name="Buschmann H."/>
            <person name="Saint-Marcoux D."/>
            <person name="Ullrich K.K."/>
            <person name="Haas F.B."/>
            <person name="Vanderstraeten L."/>
            <person name="Becker D."/>
            <person name="Lang D."/>
            <person name="Vosolsobe S."/>
            <person name="Rombauts S."/>
            <person name="Wilhelmsson P.K.I."/>
            <person name="Janitza P."/>
            <person name="Kern R."/>
            <person name="Heyl A."/>
            <person name="Rumpler F."/>
            <person name="Villalobos L.I.A.C."/>
            <person name="Clay J.M."/>
            <person name="Skokan R."/>
            <person name="Toyoda A."/>
            <person name="Suzuki Y."/>
            <person name="Kagoshima H."/>
            <person name="Schijlen E."/>
            <person name="Tajeshwar N."/>
            <person name="Catarino B."/>
            <person name="Hetherington A.J."/>
            <person name="Saltykova A."/>
            <person name="Bonnot C."/>
            <person name="Breuninger H."/>
            <person name="Symeonidi A."/>
            <person name="Radhakrishnan G.V."/>
            <person name="Van Nieuwerburgh F."/>
            <person name="Deforce D."/>
            <person name="Chang C."/>
            <person name="Karol K.G."/>
            <person name="Hedrich R."/>
            <person name="Ulvskov P."/>
            <person name="Glockner G."/>
            <person name="Delwiche C.F."/>
            <person name="Petrasek J."/>
            <person name="Van de Peer Y."/>
            <person name="Friml J."/>
            <person name="Beilby M."/>
            <person name="Dolan L."/>
            <person name="Kohara Y."/>
            <person name="Sugano S."/>
            <person name="Fujiyama A."/>
            <person name="Delaux P.-M."/>
            <person name="Quint M."/>
            <person name="TheiBen G."/>
            <person name="Hagemann M."/>
            <person name="Harholt J."/>
            <person name="Dunand C."/>
            <person name="Zachgo S."/>
            <person name="Langdale J."/>
            <person name="Maumus F."/>
            <person name="Straeten D.V.D."/>
            <person name="Gould S.B."/>
            <person name="Rensing S.A."/>
        </authorList>
    </citation>
    <scope>NUCLEOTIDE SEQUENCE [LARGE SCALE GENOMIC DNA]</scope>
    <source>
        <strain evidence="2 3">S276</strain>
    </source>
</reference>
<sequence>MAAGGGRGCEGDKDQNSRHQWKQVGEESSKRGITGEEAATVQGEEGKVVDLGSSLGTEGKDTGKGEGTQGRGEVKGETGEQINKVEIVQQENLLADGGQGKEGRKDEKEEEEDGARRAMAADMEPRKGRQDMQQ</sequence>
<comment type="caution">
    <text evidence="2">The sequence shown here is derived from an EMBL/GenBank/DDBJ whole genome shotgun (WGS) entry which is preliminary data.</text>
</comment>
<evidence type="ECO:0000313" key="2">
    <source>
        <dbReference type="EMBL" id="GBG71637.1"/>
    </source>
</evidence>
<dbReference type="Gramene" id="GBG71637">
    <property type="protein sequence ID" value="GBG71637"/>
    <property type="gene ID" value="CBR_g9053"/>
</dbReference>
<gene>
    <name evidence="2" type="ORF">CBR_g9053</name>
</gene>
<dbReference type="Proteomes" id="UP000265515">
    <property type="component" value="Unassembled WGS sequence"/>
</dbReference>
<feature type="compositionally biased region" description="Basic and acidic residues" evidence="1">
    <location>
        <begin position="123"/>
        <end position="134"/>
    </location>
</feature>
<name>A0A388KNM7_CHABU</name>
<dbReference type="EMBL" id="BFEA01000150">
    <property type="protein sequence ID" value="GBG71637.1"/>
    <property type="molecule type" value="Genomic_DNA"/>
</dbReference>
<feature type="region of interest" description="Disordered" evidence="1">
    <location>
        <begin position="1"/>
        <end position="134"/>
    </location>
</feature>
<evidence type="ECO:0000256" key="1">
    <source>
        <dbReference type="SAM" id="MobiDB-lite"/>
    </source>
</evidence>